<protein>
    <recommendedName>
        <fullName evidence="4">Secreted protein</fullName>
    </recommendedName>
</protein>
<dbReference type="EMBL" id="UGQM01000001">
    <property type="protein sequence ID" value="STZ46068.1"/>
    <property type="molecule type" value="Genomic_DNA"/>
</dbReference>
<feature type="signal peptide" evidence="1">
    <location>
        <begin position="1"/>
        <end position="28"/>
    </location>
</feature>
<dbReference type="Proteomes" id="UP000254291">
    <property type="component" value="Unassembled WGS sequence"/>
</dbReference>
<dbReference type="AlphaFoldDB" id="A0A378SVF5"/>
<proteinExistence type="predicted"/>
<evidence type="ECO:0000313" key="2">
    <source>
        <dbReference type="EMBL" id="STZ46068.1"/>
    </source>
</evidence>
<reference evidence="2 3" key="1">
    <citation type="submission" date="2018-06" db="EMBL/GenBank/DDBJ databases">
        <authorList>
            <consortium name="Pathogen Informatics"/>
            <person name="Doyle S."/>
        </authorList>
    </citation>
    <scope>NUCLEOTIDE SEQUENCE [LARGE SCALE GENOMIC DNA]</scope>
    <source>
        <strain evidence="2 3">NCTC10742</strain>
    </source>
</reference>
<evidence type="ECO:0000256" key="1">
    <source>
        <dbReference type="SAM" id="SignalP"/>
    </source>
</evidence>
<dbReference type="RefSeq" id="WP_115328576.1">
    <property type="nucleotide sequence ID" value="NZ_JACKST010000133.1"/>
</dbReference>
<gene>
    <name evidence="2" type="ORF">NCTC10742_05334</name>
</gene>
<accession>A0A378SVF5</accession>
<feature type="chain" id="PRO_5016762837" description="Secreted protein" evidence="1">
    <location>
        <begin position="29"/>
        <end position="124"/>
    </location>
</feature>
<name>A0A378SVF5_9MYCO</name>
<keyword evidence="1" id="KW-0732">Signal</keyword>
<sequence length="124" mass="12642">MKLMVAAAFAGGLLAAPLIGVGAGTASALPGTCDGSGCVPYVRAGVQPGGHCLQTTRYNYGFDSSGNTLACNSKSMWISSPPLVGVRTLRSVCDTSGVAQSPDGVPLVCKDGAWSADYWTMFYG</sequence>
<evidence type="ECO:0000313" key="3">
    <source>
        <dbReference type="Proteomes" id="UP000254291"/>
    </source>
</evidence>
<evidence type="ECO:0008006" key="4">
    <source>
        <dbReference type="Google" id="ProtNLM"/>
    </source>
</evidence>
<organism evidence="2 3">
    <name type="scientific">Mycolicibacterium gilvum</name>
    <dbReference type="NCBI Taxonomy" id="1804"/>
    <lineage>
        <taxon>Bacteria</taxon>
        <taxon>Bacillati</taxon>
        <taxon>Actinomycetota</taxon>
        <taxon>Actinomycetes</taxon>
        <taxon>Mycobacteriales</taxon>
        <taxon>Mycobacteriaceae</taxon>
        <taxon>Mycolicibacterium</taxon>
    </lineage>
</organism>